<dbReference type="Pfam" id="PF00440">
    <property type="entry name" value="TetR_N"/>
    <property type="match status" value="1"/>
</dbReference>
<dbReference type="Proteomes" id="UP000256661">
    <property type="component" value="Unassembled WGS sequence"/>
</dbReference>
<dbReference type="GO" id="GO:0000976">
    <property type="term" value="F:transcription cis-regulatory region binding"/>
    <property type="evidence" value="ECO:0007669"/>
    <property type="project" value="TreeGrafter"/>
</dbReference>
<gene>
    <name evidence="6" type="ORF">DFJ69_6476</name>
</gene>
<dbReference type="PANTHER" id="PTHR30055:SF234">
    <property type="entry name" value="HTH-TYPE TRANSCRIPTIONAL REGULATOR BETI"/>
    <property type="match status" value="1"/>
</dbReference>
<protein>
    <submittedName>
        <fullName evidence="6">TetR family transcriptional regulator</fullName>
    </submittedName>
</protein>
<accession>A0A3D9T205</accession>
<dbReference type="InterPro" id="IPR036271">
    <property type="entry name" value="Tet_transcr_reg_TetR-rel_C_sf"/>
</dbReference>
<organism evidence="6 7">
    <name type="scientific">Thermomonospora umbrina</name>
    <dbReference type="NCBI Taxonomy" id="111806"/>
    <lineage>
        <taxon>Bacteria</taxon>
        <taxon>Bacillati</taxon>
        <taxon>Actinomycetota</taxon>
        <taxon>Actinomycetes</taxon>
        <taxon>Streptosporangiales</taxon>
        <taxon>Thermomonosporaceae</taxon>
        <taxon>Thermomonospora</taxon>
    </lineage>
</organism>
<dbReference type="SUPFAM" id="SSF48498">
    <property type="entry name" value="Tetracyclin repressor-like, C-terminal domain"/>
    <property type="match status" value="1"/>
</dbReference>
<dbReference type="EMBL" id="QTTT01000001">
    <property type="protein sequence ID" value="REF00881.1"/>
    <property type="molecule type" value="Genomic_DNA"/>
</dbReference>
<dbReference type="GO" id="GO:0003700">
    <property type="term" value="F:DNA-binding transcription factor activity"/>
    <property type="evidence" value="ECO:0007669"/>
    <property type="project" value="TreeGrafter"/>
</dbReference>
<dbReference type="InterPro" id="IPR050109">
    <property type="entry name" value="HTH-type_TetR-like_transc_reg"/>
</dbReference>
<comment type="caution">
    <text evidence="6">The sequence shown here is derived from an EMBL/GenBank/DDBJ whole genome shotgun (WGS) entry which is preliminary data.</text>
</comment>
<dbReference type="SUPFAM" id="SSF46689">
    <property type="entry name" value="Homeodomain-like"/>
    <property type="match status" value="1"/>
</dbReference>
<dbReference type="OrthoDB" id="9805134at2"/>
<evidence type="ECO:0000256" key="3">
    <source>
        <dbReference type="ARBA" id="ARBA00023163"/>
    </source>
</evidence>
<proteinExistence type="predicted"/>
<keyword evidence="7" id="KW-1185">Reference proteome</keyword>
<keyword evidence="1" id="KW-0805">Transcription regulation</keyword>
<evidence type="ECO:0000256" key="1">
    <source>
        <dbReference type="ARBA" id="ARBA00023015"/>
    </source>
</evidence>
<keyword evidence="3" id="KW-0804">Transcription</keyword>
<dbReference type="PROSITE" id="PS50977">
    <property type="entry name" value="HTH_TETR_2"/>
    <property type="match status" value="1"/>
</dbReference>
<dbReference type="InterPro" id="IPR049484">
    <property type="entry name" value="Rv0078-like_C"/>
</dbReference>
<feature type="domain" description="HTH tetR-type" evidence="5">
    <location>
        <begin position="17"/>
        <end position="77"/>
    </location>
</feature>
<dbReference type="Pfam" id="PF21351">
    <property type="entry name" value="TetR_C_41"/>
    <property type="match status" value="1"/>
</dbReference>
<dbReference type="RefSeq" id="WP_116025988.1">
    <property type="nucleotide sequence ID" value="NZ_QTTT01000001.1"/>
</dbReference>
<evidence type="ECO:0000256" key="2">
    <source>
        <dbReference type="ARBA" id="ARBA00023125"/>
    </source>
</evidence>
<evidence type="ECO:0000259" key="5">
    <source>
        <dbReference type="PROSITE" id="PS50977"/>
    </source>
</evidence>
<evidence type="ECO:0000256" key="4">
    <source>
        <dbReference type="PROSITE-ProRule" id="PRU00335"/>
    </source>
</evidence>
<evidence type="ECO:0000313" key="7">
    <source>
        <dbReference type="Proteomes" id="UP000256661"/>
    </source>
</evidence>
<name>A0A3D9T205_9ACTN</name>
<dbReference type="PANTHER" id="PTHR30055">
    <property type="entry name" value="HTH-TYPE TRANSCRIPTIONAL REGULATOR RUTR"/>
    <property type="match status" value="1"/>
</dbReference>
<evidence type="ECO:0000313" key="6">
    <source>
        <dbReference type="EMBL" id="REF00881.1"/>
    </source>
</evidence>
<reference evidence="6 7" key="1">
    <citation type="submission" date="2018-08" db="EMBL/GenBank/DDBJ databases">
        <title>Sequencing the genomes of 1000 actinobacteria strains.</title>
        <authorList>
            <person name="Klenk H.-P."/>
        </authorList>
    </citation>
    <scope>NUCLEOTIDE SEQUENCE [LARGE SCALE GENOMIC DNA]</scope>
    <source>
        <strain evidence="6 7">DSM 43927</strain>
    </source>
</reference>
<keyword evidence="2 4" id="KW-0238">DNA-binding</keyword>
<dbReference type="PRINTS" id="PR00455">
    <property type="entry name" value="HTHTETR"/>
</dbReference>
<dbReference type="InterPro" id="IPR009057">
    <property type="entry name" value="Homeodomain-like_sf"/>
</dbReference>
<dbReference type="AlphaFoldDB" id="A0A3D9T205"/>
<sequence>MAGADGPRPSKHAQRSQATRAALIEVGRTLFGARGYAAVGTEEIVREAGVTRGALYHQFRDKRELFEAVVEVVEGDATRRVVEGALARAGDPVAALRAGARAFLEVCAEPEVERILLLDAPGVLGWERWREIGERHGLGAIMTVLRSAIDAGALPEQPVRPLAHLLLGALDEAALVIARAGDPVAAREEMLTALDRLLLGGPPNGGAAR</sequence>
<dbReference type="Gene3D" id="1.10.357.10">
    <property type="entry name" value="Tetracycline Repressor, domain 2"/>
    <property type="match status" value="1"/>
</dbReference>
<dbReference type="InterPro" id="IPR001647">
    <property type="entry name" value="HTH_TetR"/>
</dbReference>
<feature type="DNA-binding region" description="H-T-H motif" evidence="4">
    <location>
        <begin position="40"/>
        <end position="59"/>
    </location>
</feature>